<dbReference type="RefSeq" id="WP_187150452.1">
    <property type="nucleotide sequence ID" value="NZ_LWUJ01000012.1"/>
</dbReference>
<proteinExistence type="predicted"/>
<keyword evidence="2" id="KW-1185">Reference proteome</keyword>
<dbReference type="Proteomes" id="UP000077623">
    <property type="component" value="Unassembled WGS sequence"/>
</dbReference>
<comment type="caution">
    <text evidence="1">The sequence shown here is derived from an EMBL/GenBank/DDBJ whole genome shotgun (WGS) entry which is preliminary data.</text>
</comment>
<name>A0A1A9QDN7_9MOLU</name>
<accession>A0A1A9QDN7</accession>
<gene>
    <name evidence="1" type="ORF">A6V39_04070</name>
</gene>
<evidence type="ECO:0000313" key="1">
    <source>
        <dbReference type="EMBL" id="OAL10065.1"/>
    </source>
</evidence>
<organism evidence="1 2">
    <name type="scientific">Candidatus Mycoplasma haematobovis</name>
    <dbReference type="NCBI Taxonomy" id="432608"/>
    <lineage>
        <taxon>Bacteria</taxon>
        <taxon>Bacillati</taxon>
        <taxon>Mycoplasmatota</taxon>
        <taxon>Mollicutes</taxon>
        <taxon>Mycoplasmataceae</taxon>
        <taxon>Mycoplasma</taxon>
    </lineage>
</organism>
<protein>
    <submittedName>
        <fullName evidence="1">Uncharacterized protein</fullName>
    </submittedName>
</protein>
<dbReference type="AlphaFoldDB" id="A0A1A9QDN7"/>
<reference evidence="2" key="1">
    <citation type="submission" date="2016-04" db="EMBL/GenBank/DDBJ databases">
        <authorList>
            <person name="Quiroz-Castaneda R.E."/>
            <person name="Martinez-Ocampo F."/>
        </authorList>
    </citation>
    <scope>NUCLEOTIDE SEQUENCE [LARGE SCALE GENOMIC DNA]</scope>
    <source>
        <strain evidence="2">INIFAP01</strain>
    </source>
</reference>
<evidence type="ECO:0000313" key="2">
    <source>
        <dbReference type="Proteomes" id="UP000077623"/>
    </source>
</evidence>
<dbReference type="EMBL" id="LWUJ01000012">
    <property type="protein sequence ID" value="OAL10065.1"/>
    <property type="molecule type" value="Genomic_DNA"/>
</dbReference>
<sequence>MNLINKIFSIGTATLATCVCGTGLFINAGKSTTASVVSTDRTKADLKKKYTQCINNVHARYRKNEKLRKKFLDKCEKR</sequence>
<dbReference type="STRING" id="432608.A6V39_04070"/>